<keyword evidence="2" id="KW-0233">DNA recombination</keyword>
<name>A0A0M3AMX2_9SPHN</name>
<dbReference type="AlphaFoldDB" id="A0A0M3AMX2"/>
<evidence type="ECO:0000259" key="4">
    <source>
        <dbReference type="PROSITE" id="PS51900"/>
    </source>
</evidence>
<keyword evidence="1" id="KW-0229">DNA integration</keyword>
<dbReference type="SUPFAM" id="SSF56349">
    <property type="entry name" value="DNA breaking-rejoining enzymes"/>
    <property type="match status" value="1"/>
</dbReference>
<dbReference type="PATRIC" id="fig|56193.3.peg.4193"/>
<dbReference type="GO" id="GO:0015074">
    <property type="term" value="P:DNA integration"/>
    <property type="evidence" value="ECO:0007669"/>
    <property type="project" value="UniProtKB-KW"/>
</dbReference>
<dbReference type="PROSITE" id="PS51900">
    <property type="entry name" value="CB"/>
    <property type="match status" value="1"/>
</dbReference>
<sequence>MASVPTSTPTQLPAPLLGNEGIPAATTFNWGFEMPDGSRFRDDRWTPLRHAAELFLLSLRADPPEGRRPLRKEAIDGHFSHIRFLVRWMAAENVRCFKDLDQDAVDRFVAMLRARPGRNASRLSLSTAEGYLGTIRTFHMQRDKLDDAPLMAPPRAGSVGKRHWKPYGGHPYTPDEIAVPLISGAMELLGDPADQILALRDRLEDLYEQFRPQHQGRRLHWHIRRAMLAEPCPYADLYPNPEWPLRRLTFMLDRLGDACFVVIAYLVGARASEILRLEEGCLERRAADGDGEEHVYLVGTITKTSLTEHGDIHRWLAPEPVRRAIHILERLSAPLRELSGKRNLWLHQLGRGRSPLPTMMPVALLRSPMVNIRLNERLAPFLALPEHQGGTWHLTTYQGRKTFSRFIGRRDRTGLTALQRHLGHVHRAMTDRAYVGTDFELAQLIDDQAAEETRKALEDLLLAPNVAGKAGVMLSERSPFRGRTLSGDVDGYITDILAETDMRLGVCDWGYCLYRRETSACLGGEREPNPVLRTQSTCSTCANFAVTGKHKPVWEARLERNSALLQRDDLDSESRALAEARIQESRRILDQLDEGNTDGDRN</sequence>
<gene>
    <name evidence="5" type="ORF">YP76_19940</name>
</gene>
<organism evidence="5 6">
    <name type="scientific">Sphingobium chungbukense</name>
    <dbReference type="NCBI Taxonomy" id="56193"/>
    <lineage>
        <taxon>Bacteria</taxon>
        <taxon>Pseudomonadati</taxon>
        <taxon>Pseudomonadota</taxon>
        <taxon>Alphaproteobacteria</taxon>
        <taxon>Sphingomonadales</taxon>
        <taxon>Sphingomonadaceae</taxon>
        <taxon>Sphingobium</taxon>
    </lineage>
</organism>
<proteinExistence type="predicted"/>
<dbReference type="InterPro" id="IPR013762">
    <property type="entry name" value="Integrase-like_cat_sf"/>
</dbReference>
<keyword evidence="6" id="KW-1185">Reference proteome</keyword>
<feature type="domain" description="Core-binding (CB)" evidence="4">
    <location>
        <begin position="46"/>
        <end position="143"/>
    </location>
</feature>
<accession>A0A0M3AMX2</accession>
<dbReference type="GO" id="GO:0006310">
    <property type="term" value="P:DNA recombination"/>
    <property type="evidence" value="ECO:0007669"/>
    <property type="project" value="UniProtKB-KW"/>
</dbReference>
<evidence type="ECO:0000256" key="1">
    <source>
        <dbReference type="ARBA" id="ARBA00022908"/>
    </source>
</evidence>
<dbReference type="EMBL" id="LBIC01000010">
    <property type="protein sequence ID" value="KKW90281.1"/>
    <property type="molecule type" value="Genomic_DNA"/>
</dbReference>
<protein>
    <submittedName>
        <fullName evidence="5">Integrase</fullName>
    </submittedName>
</protein>
<keyword evidence="3" id="KW-0238">DNA-binding</keyword>
<evidence type="ECO:0000313" key="5">
    <source>
        <dbReference type="EMBL" id="KKW90281.1"/>
    </source>
</evidence>
<dbReference type="InterPro" id="IPR011010">
    <property type="entry name" value="DNA_brk_join_enz"/>
</dbReference>
<comment type="caution">
    <text evidence="5">The sequence shown here is derived from an EMBL/GenBank/DDBJ whole genome shotgun (WGS) entry which is preliminary data.</text>
</comment>
<dbReference type="GO" id="GO:0003677">
    <property type="term" value="F:DNA binding"/>
    <property type="evidence" value="ECO:0007669"/>
    <property type="project" value="UniProtKB-UniRule"/>
</dbReference>
<evidence type="ECO:0000256" key="2">
    <source>
        <dbReference type="ARBA" id="ARBA00023172"/>
    </source>
</evidence>
<dbReference type="Proteomes" id="UP000033874">
    <property type="component" value="Unassembled WGS sequence"/>
</dbReference>
<reference evidence="5 6" key="1">
    <citation type="submission" date="2015-04" db="EMBL/GenBank/DDBJ databases">
        <title>Genome sequence of aromatic hydrocarbons-degrading Sphingobium chungbukense DJ77.</title>
        <authorList>
            <person name="Kim Y.-C."/>
            <person name="Chae J.-C."/>
        </authorList>
    </citation>
    <scope>NUCLEOTIDE SEQUENCE [LARGE SCALE GENOMIC DNA]</scope>
    <source>
        <strain evidence="5 6">DJ77</strain>
    </source>
</reference>
<evidence type="ECO:0000313" key="6">
    <source>
        <dbReference type="Proteomes" id="UP000033874"/>
    </source>
</evidence>
<dbReference type="STRING" id="56193.YP76_19940"/>
<evidence type="ECO:0000256" key="3">
    <source>
        <dbReference type="PROSITE-ProRule" id="PRU01248"/>
    </source>
</evidence>
<dbReference type="InterPro" id="IPR044068">
    <property type="entry name" value="CB"/>
</dbReference>
<dbReference type="Gene3D" id="1.10.443.10">
    <property type="entry name" value="Intergrase catalytic core"/>
    <property type="match status" value="1"/>
</dbReference>